<dbReference type="GO" id="GO:0005509">
    <property type="term" value="F:calcium ion binding"/>
    <property type="evidence" value="ECO:0007669"/>
    <property type="project" value="InterPro"/>
</dbReference>
<dbReference type="SMART" id="SM00054">
    <property type="entry name" value="EFh"/>
    <property type="match status" value="2"/>
</dbReference>
<sequence length="314" mass="36353">MSEHIDKTIEVKREYGDIERWRISDLSKSEEEVLTDLSSIEVKCDNNKVVKTNNKIETQEEELKDGRRVSVPNRRKAIALKCQTEMDNISVNSVKPMQIVEAFKEVFNLFDLNGGGTIDADELEKALCSVDIKLTQEEIIDILVVIDDDGNGKIDFYEFLHLMTSTEKFLESRDDSKNKNSQSLLFSALTKFMRKTALSSMIEWYYHKKERKYPHVVAHYAAGARVIGLTEKKLPIQLANNRFNYKTGDSPYCQPICRLPEEKTKPDMEKKIKLKVPFHNNKRDEVSREKKDSLVKHRGRISPNQGKINPQNWK</sequence>
<feature type="region of interest" description="Disordered" evidence="3">
    <location>
        <begin position="278"/>
        <end position="314"/>
    </location>
</feature>
<keyword evidence="2" id="KW-0106">Calcium</keyword>
<gene>
    <name evidence="5" type="ORF">LOD99_13206</name>
</gene>
<dbReference type="InterPro" id="IPR018247">
    <property type="entry name" value="EF_Hand_1_Ca_BS"/>
</dbReference>
<dbReference type="SUPFAM" id="SSF47473">
    <property type="entry name" value="EF-hand"/>
    <property type="match status" value="1"/>
</dbReference>
<evidence type="ECO:0000256" key="2">
    <source>
        <dbReference type="ARBA" id="ARBA00022837"/>
    </source>
</evidence>
<reference evidence="5 6" key="1">
    <citation type="journal article" date="2023" name="BMC Biol.">
        <title>The compact genome of the sponge Oopsacas minuta (Hexactinellida) is lacking key metazoan core genes.</title>
        <authorList>
            <person name="Santini S."/>
            <person name="Schenkelaars Q."/>
            <person name="Jourda C."/>
            <person name="Duchesne M."/>
            <person name="Belahbib H."/>
            <person name="Rocher C."/>
            <person name="Selva M."/>
            <person name="Riesgo A."/>
            <person name="Vervoort M."/>
            <person name="Leys S.P."/>
            <person name="Kodjabachian L."/>
            <person name="Le Bivic A."/>
            <person name="Borchiellini C."/>
            <person name="Claverie J.M."/>
            <person name="Renard E."/>
        </authorList>
    </citation>
    <scope>NUCLEOTIDE SEQUENCE [LARGE SCALE GENOMIC DNA]</scope>
    <source>
        <strain evidence="5">SPO-2</strain>
    </source>
</reference>
<evidence type="ECO:0000256" key="3">
    <source>
        <dbReference type="SAM" id="MobiDB-lite"/>
    </source>
</evidence>
<dbReference type="FunFam" id="1.10.238.10:FF:000178">
    <property type="entry name" value="Calmodulin-2 A"/>
    <property type="match status" value="1"/>
</dbReference>
<dbReference type="AlphaFoldDB" id="A0AAV7JB69"/>
<feature type="compositionally biased region" description="Basic and acidic residues" evidence="3">
    <location>
        <begin position="281"/>
        <end position="295"/>
    </location>
</feature>
<protein>
    <submittedName>
        <fullName evidence="5">Caltractin</fullName>
    </submittedName>
</protein>
<evidence type="ECO:0000313" key="6">
    <source>
        <dbReference type="Proteomes" id="UP001165289"/>
    </source>
</evidence>
<feature type="domain" description="EF-hand" evidence="4">
    <location>
        <begin position="98"/>
        <end position="133"/>
    </location>
</feature>
<dbReference type="PROSITE" id="PS50222">
    <property type="entry name" value="EF_HAND_2"/>
    <property type="match status" value="2"/>
</dbReference>
<feature type="domain" description="EF-hand" evidence="4">
    <location>
        <begin position="134"/>
        <end position="169"/>
    </location>
</feature>
<comment type="caution">
    <text evidence="5">The sequence shown here is derived from an EMBL/GenBank/DDBJ whole genome shotgun (WGS) entry which is preliminary data.</text>
</comment>
<dbReference type="Pfam" id="PF13499">
    <property type="entry name" value="EF-hand_7"/>
    <property type="match status" value="1"/>
</dbReference>
<keyword evidence="6" id="KW-1185">Reference proteome</keyword>
<dbReference type="PROSITE" id="PS00018">
    <property type="entry name" value="EF_HAND_1"/>
    <property type="match status" value="2"/>
</dbReference>
<dbReference type="GO" id="GO:0043226">
    <property type="term" value="C:organelle"/>
    <property type="evidence" value="ECO:0007669"/>
    <property type="project" value="UniProtKB-ARBA"/>
</dbReference>
<accession>A0AAV7JB69</accession>
<keyword evidence="1" id="KW-0677">Repeat</keyword>
<dbReference type="InterPro" id="IPR002048">
    <property type="entry name" value="EF_hand_dom"/>
</dbReference>
<dbReference type="CDD" id="cd00051">
    <property type="entry name" value="EFh"/>
    <property type="match status" value="1"/>
</dbReference>
<evidence type="ECO:0000259" key="4">
    <source>
        <dbReference type="PROSITE" id="PS50222"/>
    </source>
</evidence>
<evidence type="ECO:0000256" key="1">
    <source>
        <dbReference type="ARBA" id="ARBA00022737"/>
    </source>
</evidence>
<proteinExistence type="predicted"/>
<dbReference type="Gene3D" id="1.10.238.10">
    <property type="entry name" value="EF-hand"/>
    <property type="match status" value="1"/>
</dbReference>
<evidence type="ECO:0000313" key="5">
    <source>
        <dbReference type="EMBL" id="KAI6645949.1"/>
    </source>
</evidence>
<dbReference type="Proteomes" id="UP001165289">
    <property type="component" value="Unassembled WGS sequence"/>
</dbReference>
<dbReference type="EMBL" id="JAKMXF010000365">
    <property type="protein sequence ID" value="KAI6645949.1"/>
    <property type="molecule type" value="Genomic_DNA"/>
</dbReference>
<dbReference type="InterPro" id="IPR043520">
    <property type="entry name" value="SPT21"/>
</dbReference>
<feature type="compositionally biased region" description="Polar residues" evidence="3">
    <location>
        <begin position="302"/>
        <end position="314"/>
    </location>
</feature>
<organism evidence="5 6">
    <name type="scientific">Oopsacas minuta</name>
    <dbReference type="NCBI Taxonomy" id="111878"/>
    <lineage>
        <taxon>Eukaryota</taxon>
        <taxon>Metazoa</taxon>
        <taxon>Porifera</taxon>
        <taxon>Hexactinellida</taxon>
        <taxon>Hexasterophora</taxon>
        <taxon>Lyssacinosida</taxon>
        <taxon>Leucopsacidae</taxon>
        <taxon>Oopsacas</taxon>
    </lineage>
</organism>
<dbReference type="PANTHER" id="PTHR47500:SF3">
    <property type="entry name" value="EF-HAND DOMAIN-CONTAINING PROTEIN"/>
    <property type="match status" value="1"/>
</dbReference>
<dbReference type="PANTHER" id="PTHR47500">
    <property type="entry name" value="EF-HAND CALCIUM-BINDING DOMAIN-CONTAINING PROTEIN"/>
    <property type="match status" value="1"/>
</dbReference>
<name>A0AAV7JB69_9METZ</name>
<dbReference type="InterPro" id="IPR011992">
    <property type="entry name" value="EF-hand-dom_pair"/>
</dbReference>